<dbReference type="AlphaFoldDB" id="A0A099KWH6"/>
<reference evidence="1 2" key="1">
    <citation type="submission" date="2014-08" db="EMBL/GenBank/DDBJ databases">
        <title>Genomic and Phenotypic Diversity of Colwellia psychrerythraea strains from Disparate Marine Basins.</title>
        <authorList>
            <person name="Techtmann S.M."/>
            <person name="Stelling S.C."/>
            <person name="Utturkar S.M."/>
            <person name="Alshibli N."/>
            <person name="Harris A."/>
            <person name="Brown S.D."/>
            <person name="Hazen T.C."/>
        </authorList>
    </citation>
    <scope>NUCLEOTIDE SEQUENCE [LARGE SCALE GENOMIC DNA]</scope>
    <source>
        <strain evidence="1 2">GAB14E</strain>
    </source>
</reference>
<comment type="caution">
    <text evidence="1">The sequence shown here is derived from an EMBL/GenBank/DDBJ whole genome shotgun (WGS) entry which is preliminary data.</text>
</comment>
<dbReference type="PROSITE" id="PS51257">
    <property type="entry name" value="PROKAR_LIPOPROTEIN"/>
    <property type="match status" value="1"/>
</dbReference>
<sequence>MKFTLYSYLLSLCVLSGCSNISSQNNHHIVNDVLESSYQDIDNSLSKRRSNLLFNNDEVANNCNSYFLLNSKYDVDESVYNQQVKSEYLICDALEILLNSSSVTNSIINDSSFGEKLASKLDLRTFPSSLHRAGTEKAHTLKSIFPEQFKSFDNVVEVETEDWAFTIEAVAMAKINDNSLPDWIVWVLDESKSGNYRGYSTLIIYDPEERKNIKATVYPQVCGSVC</sequence>
<name>A0A099KWH6_COLPS</name>
<organism evidence="1 2">
    <name type="scientific">Colwellia psychrerythraea</name>
    <name type="common">Vibrio psychroerythus</name>
    <dbReference type="NCBI Taxonomy" id="28229"/>
    <lineage>
        <taxon>Bacteria</taxon>
        <taxon>Pseudomonadati</taxon>
        <taxon>Pseudomonadota</taxon>
        <taxon>Gammaproteobacteria</taxon>
        <taxon>Alteromonadales</taxon>
        <taxon>Colwelliaceae</taxon>
        <taxon>Colwellia</taxon>
    </lineage>
</organism>
<gene>
    <name evidence="1" type="ORF">GAB14E_2558</name>
</gene>
<evidence type="ECO:0000313" key="1">
    <source>
        <dbReference type="EMBL" id="KGJ94003.1"/>
    </source>
</evidence>
<dbReference type="RefSeq" id="WP_033082196.1">
    <property type="nucleotide sequence ID" value="NZ_JQEC01000021.1"/>
</dbReference>
<dbReference type="Proteomes" id="UP000029868">
    <property type="component" value="Unassembled WGS sequence"/>
</dbReference>
<evidence type="ECO:0000313" key="2">
    <source>
        <dbReference type="Proteomes" id="UP000029868"/>
    </source>
</evidence>
<dbReference type="PATRIC" id="fig|28229.3.peg.2178"/>
<dbReference type="EMBL" id="JQEC01000021">
    <property type="protein sequence ID" value="KGJ94003.1"/>
    <property type="molecule type" value="Genomic_DNA"/>
</dbReference>
<proteinExistence type="predicted"/>
<dbReference type="OrthoDB" id="7061818at2"/>
<evidence type="ECO:0008006" key="3">
    <source>
        <dbReference type="Google" id="ProtNLM"/>
    </source>
</evidence>
<protein>
    <recommendedName>
        <fullName evidence="3">Lipoprotein</fullName>
    </recommendedName>
</protein>
<accession>A0A099KWH6</accession>